<feature type="transmembrane region" description="Helical" evidence="8">
    <location>
        <begin position="31"/>
        <end position="52"/>
    </location>
</feature>
<protein>
    <submittedName>
        <fullName evidence="10">4-amino-4-deoxy-L-arabinose transferase-like glycosyltransferase</fullName>
    </submittedName>
</protein>
<feature type="transmembrane region" description="Helical" evidence="8">
    <location>
        <begin position="194"/>
        <end position="223"/>
    </location>
</feature>
<dbReference type="GO" id="GO:0010041">
    <property type="term" value="P:response to iron(III) ion"/>
    <property type="evidence" value="ECO:0007669"/>
    <property type="project" value="TreeGrafter"/>
</dbReference>
<proteinExistence type="predicted"/>
<dbReference type="RefSeq" id="WP_183443425.1">
    <property type="nucleotide sequence ID" value="NZ_JACHXD010000019.1"/>
</dbReference>
<reference evidence="10 11" key="1">
    <citation type="submission" date="2020-08" db="EMBL/GenBank/DDBJ databases">
        <title>Genomic Encyclopedia of Type Strains, Phase III (KMG-III): the genomes of soil and plant-associated and newly described type strains.</title>
        <authorList>
            <person name="Whitman W."/>
        </authorList>
    </citation>
    <scope>NUCLEOTIDE SEQUENCE [LARGE SCALE GENOMIC DNA]</scope>
    <source>
        <strain evidence="10 11">CECT 8897</strain>
    </source>
</reference>
<dbReference type="Proteomes" id="UP000541535">
    <property type="component" value="Unassembled WGS sequence"/>
</dbReference>
<evidence type="ECO:0000256" key="8">
    <source>
        <dbReference type="SAM" id="Phobius"/>
    </source>
</evidence>
<evidence type="ECO:0000256" key="7">
    <source>
        <dbReference type="ARBA" id="ARBA00023136"/>
    </source>
</evidence>
<dbReference type="PANTHER" id="PTHR33908">
    <property type="entry name" value="MANNOSYLTRANSFERASE YKCB-RELATED"/>
    <property type="match status" value="1"/>
</dbReference>
<evidence type="ECO:0000256" key="4">
    <source>
        <dbReference type="ARBA" id="ARBA00022679"/>
    </source>
</evidence>
<evidence type="ECO:0000259" key="9">
    <source>
        <dbReference type="Pfam" id="PF13231"/>
    </source>
</evidence>
<keyword evidence="7 8" id="KW-0472">Membrane</keyword>
<comment type="caution">
    <text evidence="10">The sequence shown here is derived from an EMBL/GenBank/DDBJ whole genome shotgun (WGS) entry which is preliminary data.</text>
</comment>
<dbReference type="InterPro" id="IPR050297">
    <property type="entry name" value="LipidA_mod_glycosyltrf_83"/>
</dbReference>
<evidence type="ECO:0000256" key="6">
    <source>
        <dbReference type="ARBA" id="ARBA00022989"/>
    </source>
</evidence>
<evidence type="ECO:0000313" key="10">
    <source>
        <dbReference type="EMBL" id="MBB3121738.1"/>
    </source>
</evidence>
<dbReference type="EMBL" id="JACHXD010000019">
    <property type="protein sequence ID" value="MBB3121738.1"/>
    <property type="molecule type" value="Genomic_DNA"/>
</dbReference>
<dbReference type="GO" id="GO:0005886">
    <property type="term" value="C:plasma membrane"/>
    <property type="evidence" value="ECO:0007669"/>
    <property type="project" value="UniProtKB-SubCell"/>
</dbReference>
<accession>A0A7W5BEN1</accession>
<feature type="transmembrane region" description="Helical" evidence="8">
    <location>
        <begin position="382"/>
        <end position="400"/>
    </location>
</feature>
<feature type="transmembrane region" description="Helical" evidence="8">
    <location>
        <begin position="295"/>
        <end position="316"/>
    </location>
</feature>
<comment type="subcellular location">
    <subcellularLocation>
        <location evidence="1">Cell membrane</location>
        <topology evidence="1">Multi-pass membrane protein</topology>
    </subcellularLocation>
</comment>
<keyword evidence="6 8" id="KW-1133">Transmembrane helix</keyword>
<dbReference type="AlphaFoldDB" id="A0A7W5BEN1"/>
<feature type="transmembrane region" description="Helical" evidence="8">
    <location>
        <begin position="114"/>
        <end position="134"/>
    </location>
</feature>
<evidence type="ECO:0000313" key="11">
    <source>
        <dbReference type="Proteomes" id="UP000541535"/>
    </source>
</evidence>
<dbReference type="GO" id="GO:0009103">
    <property type="term" value="P:lipopolysaccharide biosynthetic process"/>
    <property type="evidence" value="ECO:0007669"/>
    <property type="project" value="UniProtKB-ARBA"/>
</dbReference>
<organism evidence="10 11">
    <name type="scientific">Pseudoduganella violacea</name>
    <dbReference type="NCBI Taxonomy" id="1715466"/>
    <lineage>
        <taxon>Bacteria</taxon>
        <taxon>Pseudomonadati</taxon>
        <taxon>Pseudomonadota</taxon>
        <taxon>Betaproteobacteria</taxon>
        <taxon>Burkholderiales</taxon>
        <taxon>Oxalobacteraceae</taxon>
        <taxon>Telluria group</taxon>
        <taxon>Pseudoduganella</taxon>
    </lineage>
</organism>
<feature type="transmembrane region" description="Helical" evidence="8">
    <location>
        <begin position="351"/>
        <end position="370"/>
    </location>
</feature>
<dbReference type="Pfam" id="PF13231">
    <property type="entry name" value="PMT_2"/>
    <property type="match status" value="1"/>
</dbReference>
<feature type="domain" description="Glycosyltransferase RgtA/B/C/D-like" evidence="9">
    <location>
        <begin position="90"/>
        <end position="252"/>
    </location>
</feature>
<name>A0A7W5BEN1_9BURK</name>
<keyword evidence="3" id="KW-0328">Glycosyltransferase</keyword>
<dbReference type="GO" id="GO:0016763">
    <property type="term" value="F:pentosyltransferase activity"/>
    <property type="evidence" value="ECO:0007669"/>
    <property type="project" value="TreeGrafter"/>
</dbReference>
<feature type="transmembrane region" description="Helical" evidence="8">
    <location>
        <begin position="235"/>
        <end position="253"/>
    </location>
</feature>
<dbReference type="InterPro" id="IPR038731">
    <property type="entry name" value="RgtA/B/C-like"/>
</dbReference>
<evidence type="ECO:0000256" key="1">
    <source>
        <dbReference type="ARBA" id="ARBA00004651"/>
    </source>
</evidence>
<keyword evidence="4 10" id="KW-0808">Transferase</keyword>
<keyword evidence="5 8" id="KW-0812">Transmembrane</keyword>
<gene>
    <name evidence="10" type="ORF">FHS03_004830</name>
</gene>
<evidence type="ECO:0000256" key="2">
    <source>
        <dbReference type="ARBA" id="ARBA00022475"/>
    </source>
</evidence>
<sequence>MTDPFIGNIPLEQRNDAAPPVRRQGSVPGIWRTWFVLAVLLLLLCRIGLMWWGPLADTTEARYGELARQTATNGYWLMPHMNAATPFFAKPPLSTWASAATAILFGINEFALRLPALLAALLTLWTAHCFARALGLREPGLVVPVLASMPLFFVAAGAVMTDAIQMAIVWGGQYAAWRAFTAEEKASRRRWARIFWALVGLGGLAKGLATWALLGLPIIAFALLQREARQVARCLLDAPGILLATAICLPWYVAAELAYPGFLQYFIVGEHFARFLVPGWQGDRYGLAHRQPLGAIWLFWIGAILPWLPVFMLRLLSVWSTRRLGSSPAERFLWCATLVPLLFFTGSRNIIWTYALTAVPPFAVLVAQWLEQRPAVRWPRIGKALMAYALLVVLLSPLLLQQQNANSDRALVLAHASLSTPGSVLAYATQPTFSSAFYTAGAFTQQATGEPMIVMDNDAIAREALAPERILFRGRSRSLVAMP</sequence>
<keyword evidence="11" id="KW-1185">Reference proteome</keyword>
<evidence type="ECO:0000256" key="5">
    <source>
        <dbReference type="ARBA" id="ARBA00022692"/>
    </source>
</evidence>
<evidence type="ECO:0000256" key="3">
    <source>
        <dbReference type="ARBA" id="ARBA00022676"/>
    </source>
</evidence>
<keyword evidence="2" id="KW-1003">Cell membrane</keyword>
<dbReference type="PANTHER" id="PTHR33908:SF3">
    <property type="entry name" value="UNDECAPRENYL PHOSPHATE-ALPHA-4-AMINO-4-DEOXY-L-ARABINOSE ARABINOSYL TRANSFERASE"/>
    <property type="match status" value="1"/>
</dbReference>